<organism evidence="2 3">
    <name type="scientific">Lignipirellula cremea</name>
    <dbReference type="NCBI Taxonomy" id="2528010"/>
    <lineage>
        <taxon>Bacteria</taxon>
        <taxon>Pseudomonadati</taxon>
        <taxon>Planctomycetota</taxon>
        <taxon>Planctomycetia</taxon>
        <taxon>Pirellulales</taxon>
        <taxon>Pirellulaceae</taxon>
        <taxon>Lignipirellula</taxon>
    </lineage>
</organism>
<dbReference type="AlphaFoldDB" id="A0A518DKI9"/>
<protein>
    <submittedName>
        <fullName evidence="2">Integrase core domain protein</fullName>
    </submittedName>
</protein>
<dbReference type="InterPro" id="IPR012337">
    <property type="entry name" value="RNaseH-like_sf"/>
</dbReference>
<dbReference type="Gene3D" id="3.30.420.10">
    <property type="entry name" value="Ribonuclease H-like superfamily/Ribonuclease H"/>
    <property type="match status" value="1"/>
</dbReference>
<dbReference type="PROSITE" id="PS50994">
    <property type="entry name" value="INTEGRASE"/>
    <property type="match status" value="1"/>
</dbReference>
<dbReference type="Proteomes" id="UP000317648">
    <property type="component" value="Chromosome"/>
</dbReference>
<dbReference type="EMBL" id="CP036433">
    <property type="protein sequence ID" value="QDU92356.1"/>
    <property type="molecule type" value="Genomic_DNA"/>
</dbReference>
<dbReference type="InterPro" id="IPR001584">
    <property type="entry name" value="Integrase_cat-core"/>
</dbReference>
<dbReference type="GO" id="GO:0003676">
    <property type="term" value="F:nucleic acid binding"/>
    <property type="evidence" value="ECO:0007669"/>
    <property type="project" value="InterPro"/>
</dbReference>
<dbReference type="SUPFAM" id="SSF53098">
    <property type="entry name" value="Ribonuclease H-like"/>
    <property type="match status" value="1"/>
</dbReference>
<dbReference type="GO" id="GO:0015074">
    <property type="term" value="P:DNA integration"/>
    <property type="evidence" value="ECO:0007669"/>
    <property type="project" value="InterPro"/>
</dbReference>
<dbReference type="OrthoDB" id="239066at2"/>
<sequence>MSFVLQPWQLLFAILSGWIHHRQQQIIEFQNDQIQSLLKQMGKKRISLTDDQRRILAVKGKALGRNTLRELTTIVTPDTILRWHRELVAKKWDHSEKRKSVGRPRIRQLIVDLILRFAQENPSWGYDRIQGALANVGYHISDTTVGNVLKQHGIEPAPDRQRQTTWTTFLKAHWDVLAAIDFTTIEVWTKVGLVTYYLLFVIELKTRRVHLAGCTPHPDEPWMTQIARNLTDYEGFLLGKRYLLMDRDTKFSLAFRHILKREGVEPLLLPPRSPNLNAFIERFMRSLKSEALSRMIFFGENSLRRAVSSFLEHYHGERNHQGLENKRIQPADEVGQIAGKIECQERLGGLLKYQRKAA</sequence>
<gene>
    <name evidence="2" type="ORF">Pla8534_01020</name>
</gene>
<dbReference type="Pfam" id="PF13683">
    <property type="entry name" value="rve_3"/>
    <property type="match status" value="1"/>
</dbReference>
<feature type="domain" description="Integrase catalytic" evidence="1">
    <location>
        <begin position="154"/>
        <end position="338"/>
    </location>
</feature>
<name>A0A518DKI9_9BACT</name>
<dbReference type="InterPro" id="IPR036397">
    <property type="entry name" value="RNaseH_sf"/>
</dbReference>
<reference evidence="2 3" key="1">
    <citation type="submission" date="2019-02" db="EMBL/GenBank/DDBJ databases">
        <title>Deep-cultivation of Planctomycetes and their phenomic and genomic characterization uncovers novel biology.</title>
        <authorList>
            <person name="Wiegand S."/>
            <person name="Jogler M."/>
            <person name="Boedeker C."/>
            <person name="Pinto D."/>
            <person name="Vollmers J."/>
            <person name="Rivas-Marin E."/>
            <person name="Kohn T."/>
            <person name="Peeters S.H."/>
            <person name="Heuer A."/>
            <person name="Rast P."/>
            <person name="Oberbeckmann S."/>
            <person name="Bunk B."/>
            <person name="Jeske O."/>
            <person name="Meyerdierks A."/>
            <person name="Storesund J.E."/>
            <person name="Kallscheuer N."/>
            <person name="Luecker S."/>
            <person name="Lage O.M."/>
            <person name="Pohl T."/>
            <person name="Merkel B.J."/>
            <person name="Hornburger P."/>
            <person name="Mueller R.-W."/>
            <person name="Bruemmer F."/>
            <person name="Labrenz M."/>
            <person name="Spormann A.M."/>
            <person name="Op den Camp H."/>
            <person name="Overmann J."/>
            <person name="Amann R."/>
            <person name="Jetten M.S.M."/>
            <person name="Mascher T."/>
            <person name="Medema M.H."/>
            <person name="Devos D.P."/>
            <person name="Kaster A.-K."/>
            <person name="Ovreas L."/>
            <person name="Rohde M."/>
            <person name="Galperin M.Y."/>
            <person name="Jogler C."/>
        </authorList>
    </citation>
    <scope>NUCLEOTIDE SEQUENCE [LARGE SCALE GENOMIC DNA]</scope>
    <source>
        <strain evidence="2 3">Pla85_3_4</strain>
    </source>
</reference>
<evidence type="ECO:0000313" key="2">
    <source>
        <dbReference type="EMBL" id="QDU92356.1"/>
    </source>
</evidence>
<dbReference type="RefSeq" id="WP_145048241.1">
    <property type="nucleotide sequence ID" value="NZ_CP036433.1"/>
</dbReference>
<proteinExistence type="predicted"/>
<keyword evidence="3" id="KW-1185">Reference proteome</keyword>
<evidence type="ECO:0000313" key="3">
    <source>
        <dbReference type="Proteomes" id="UP000317648"/>
    </source>
</evidence>
<evidence type="ECO:0000259" key="1">
    <source>
        <dbReference type="PROSITE" id="PS50994"/>
    </source>
</evidence>
<dbReference type="KEGG" id="lcre:Pla8534_01020"/>
<accession>A0A518DKI9</accession>